<dbReference type="Proteomes" id="UP000002357">
    <property type="component" value="Chromosome"/>
</dbReference>
<protein>
    <recommendedName>
        <fullName evidence="2">DUF7848 domain-containing protein</fullName>
    </recommendedName>
</protein>
<evidence type="ECO:0000256" key="1">
    <source>
        <dbReference type="SAM" id="MobiDB-lite"/>
    </source>
</evidence>
<gene>
    <name evidence="3" type="ORF">SCLAV_0500</name>
</gene>
<dbReference type="EMBL" id="CM000913">
    <property type="protein sequence ID" value="EFG05576.1"/>
    <property type="molecule type" value="Genomic_DNA"/>
</dbReference>
<evidence type="ECO:0000313" key="3">
    <source>
        <dbReference type="EMBL" id="EFG05576.1"/>
    </source>
</evidence>
<dbReference type="KEGG" id="sclf:BB341_25375"/>
<feature type="compositionally biased region" description="Polar residues" evidence="1">
    <location>
        <begin position="14"/>
        <end position="25"/>
    </location>
</feature>
<dbReference type="STRING" id="1901.BB341_25375"/>
<feature type="domain" description="DUF7848" evidence="2">
    <location>
        <begin position="44"/>
        <end position="98"/>
    </location>
</feature>
<name>B5H2L1_STRCL</name>
<keyword evidence="4" id="KW-1185">Reference proteome</keyword>
<dbReference type="Pfam" id="PF25232">
    <property type="entry name" value="DUF7848"/>
    <property type="match status" value="1"/>
</dbReference>
<dbReference type="OrthoDB" id="4236662at2"/>
<organism evidence="3 4">
    <name type="scientific">Streptomyces clavuligerus</name>
    <dbReference type="NCBI Taxonomy" id="1901"/>
    <lineage>
        <taxon>Bacteria</taxon>
        <taxon>Bacillati</taxon>
        <taxon>Actinomycetota</taxon>
        <taxon>Actinomycetes</taxon>
        <taxon>Kitasatosporales</taxon>
        <taxon>Streptomycetaceae</taxon>
        <taxon>Streptomyces</taxon>
    </lineage>
</organism>
<dbReference type="AlphaFoldDB" id="B5H2L1"/>
<evidence type="ECO:0000313" key="4">
    <source>
        <dbReference type="Proteomes" id="UP000002357"/>
    </source>
</evidence>
<sequence>MPHQASRCRPAPDQGTSMTIVNSQGAEPEPAAADRGATLVPVTGAPTTRVVECADCEGRSPLGPPGADVAGWALGHAAVTGHHTFQQVTTELLHAGPGGAGVL</sequence>
<reference evidence="3 4" key="1">
    <citation type="journal article" date="2010" name="Genome Biol. Evol.">
        <title>The sequence of a 1.8-mb bacterial linear plasmid reveals a rich evolutionary reservoir of secondary metabolic pathways.</title>
        <authorList>
            <person name="Medema M.H."/>
            <person name="Trefzer A."/>
            <person name="Kovalchuk A."/>
            <person name="van den Berg M."/>
            <person name="Mueller U."/>
            <person name="Heijne W."/>
            <person name="Wu L."/>
            <person name="Alam M.T."/>
            <person name="Ronning C.M."/>
            <person name="Nierman W.C."/>
            <person name="Bovenberg R.A.L."/>
            <person name="Breitling R."/>
            <person name="Takano E."/>
        </authorList>
    </citation>
    <scope>NUCLEOTIDE SEQUENCE [LARGE SCALE GENOMIC DNA]</scope>
    <source>
        <strain evidence="4">ATCC 27064 / DSM 738 / JCM 4710 / NBRC 13307 / NCIMB 12785 / NRRL 3585 / VKM Ac-602</strain>
    </source>
</reference>
<proteinExistence type="predicted"/>
<accession>B5H2L1</accession>
<dbReference type="InterPro" id="IPR057170">
    <property type="entry name" value="DUF7848"/>
</dbReference>
<feature type="region of interest" description="Disordered" evidence="1">
    <location>
        <begin position="1"/>
        <end position="33"/>
    </location>
</feature>
<evidence type="ECO:0000259" key="2">
    <source>
        <dbReference type="Pfam" id="PF25232"/>
    </source>
</evidence>